<dbReference type="Gene3D" id="3.90.228.20">
    <property type="match status" value="1"/>
</dbReference>
<protein>
    <recommendedName>
        <fullName evidence="4">Phosphoenolpyruvate carboxykinase (ATP)</fullName>
        <ecNumber evidence="3">4.1.1.49</ecNumber>
    </recommendedName>
</protein>
<evidence type="ECO:0000256" key="10">
    <source>
        <dbReference type="ARBA" id="ARBA00047371"/>
    </source>
</evidence>
<dbReference type="InterPro" id="IPR001272">
    <property type="entry name" value="PEP_carboxykinase_ATP"/>
</dbReference>
<evidence type="ECO:0000256" key="5">
    <source>
        <dbReference type="ARBA" id="ARBA00022432"/>
    </source>
</evidence>
<dbReference type="PROSITE" id="PS00532">
    <property type="entry name" value="PEPCK_ATP"/>
    <property type="match status" value="1"/>
</dbReference>
<dbReference type="NCBIfam" id="NF006821">
    <property type="entry name" value="PRK09344.1-3"/>
    <property type="match status" value="1"/>
</dbReference>
<dbReference type="SUPFAM" id="SSF68923">
    <property type="entry name" value="PEP carboxykinase N-terminal domain"/>
    <property type="match status" value="1"/>
</dbReference>
<dbReference type="InterPro" id="IPR015994">
    <property type="entry name" value="PEPCK_ATP_CS"/>
</dbReference>
<dbReference type="PANTHER" id="PTHR30031:SF0">
    <property type="entry name" value="PHOSPHOENOLPYRUVATE CARBOXYKINASE (ATP)"/>
    <property type="match status" value="1"/>
</dbReference>
<dbReference type="STRING" id="268505.A0A2A9P5R6"/>
<keyword evidence="8" id="KW-0067">ATP-binding</keyword>
<comment type="caution">
    <text evidence="12">The sequence shown here is derived from an EMBL/GenBank/DDBJ whole genome shotgun (WGS) entry which is preliminary data.</text>
</comment>
<reference evidence="12 13" key="1">
    <citation type="journal article" date="2015" name="BMC Genomics">
        <title>Gene expression during zombie ant biting behavior reflects the complexity underlying fungal parasitic behavioral manipulation.</title>
        <authorList>
            <person name="de Bekker C."/>
            <person name="Ohm R.A."/>
            <person name="Loreto R.G."/>
            <person name="Sebastian A."/>
            <person name="Albert I."/>
            <person name="Merrow M."/>
            <person name="Brachmann A."/>
            <person name="Hughes D.P."/>
        </authorList>
    </citation>
    <scope>NUCLEOTIDE SEQUENCE [LARGE SCALE GENOMIC DNA]</scope>
    <source>
        <strain evidence="12 13">SC16a</strain>
    </source>
</reference>
<dbReference type="Proteomes" id="UP000037136">
    <property type="component" value="Unassembled WGS sequence"/>
</dbReference>
<evidence type="ECO:0000256" key="8">
    <source>
        <dbReference type="ARBA" id="ARBA00022840"/>
    </source>
</evidence>
<accession>A0A2A9P5R6</accession>
<dbReference type="Gene3D" id="3.40.449.10">
    <property type="entry name" value="Phosphoenolpyruvate Carboxykinase, domain 1"/>
    <property type="match status" value="1"/>
</dbReference>
<proteinExistence type="inferred from homology"/>
<dbReference type="CDD" id="cd00484">
    <property type="entry name" value="PEPCK_ATP"/>
    <property type="match status" value="1"/>
</dbReference>
<dbReference type="SUPFAM" id="SSF53795">
    <property type="entry name" value="PEP carboxykinase-like"/>
    <property type="match status" value="1"/>
</dbReference>
<dbReference type="UniPathway" id="UPA00138"/>
<evidence type="ECO:0000256" key="6">
    <source>
        <dbReference type="ARBA" id="ARBA00022741"/>
    </source>
</evidence>
<gene>
    <name evidence="12" type="ORF">XA68_16395</name>
</gene>
<dbReference type="GO" id="GO:0005524">
    <property type="term" value="F:ATP binding"/>
    <property type="evidence" value="ECO:0007669"/>
    <property type="project" value="UniProtKB-KW"/>
</dbReference>
<dbReference type="Gene3D" id="2.170.8.10">
    <property type="entry name" value="Phosphoenolpyruvate Carboxykinase, domain 2"/>
    <property type="match status" value="1"/>
</dbReference>
<keyword evidence="9" id="KW-0456">Lyase</keyword>
<comment type="catalytic activity">
    <reaction evidence="10">
        <text>oxaloacetate + ATP = phosphoenolpyruvate + ADP + CO2</text>
        <dbReference type="Rhea" id="RHEA:18617"/>
        <dbReference type="ChEBI" id="CHEBI:16452"/>
        <dbReference type="ChEBI" id="CHEBI:16526"/>
        <dbReference type="ChEBI" id="CHEBI:30616"/>
        <dbReference type="ChEBI" id="CHEBI:58702"/>
        <dbReference type="ChEBI" id="CHEBI:456216"/>
        <dbReference type="EC" id="4.1.1.49"/>
    </reaction>
</comment>
<dbReference type="GO" id="GO:0006094">
    <property type="term" value="P:gluconeogenesis"/>
    <property type="evidence" value="ECO:0007669"/>
    <property type="project" value="UniProtKB-UniPathway"/>
</dbReference>
<dbReference type="EMBL" id="LAZP02000561">
    <property type="protein sequence ID" value="PFH56524.1"/>
    <property type="molecule type" value="Genomic_DNA"/>
</dbReference>
<comment type="similarity">
    <text evidence="2">Belongs to the phosphoenolpyruvate carboxykinase (ATP) family.</text>
</comment>
<reference evidence="12 13" key="2">
    <citation type="journal article" date="2017" name="Sci. Rep.">
        <title>Ant-infecting Ophiocordyceps genomes reveal a high diversity of potential behavioral manipulation genes and a possible major role for enterotoxins.</title>
        <authorList>
            <person name="de Bekker C."/>
            <person name="Ohm R.A."/>
            <person name="Evans H.C."/>
            <person name="Brachmann A."/>
            <person name="Hughes D.P."/>
        </authorList>
    </citation>
    <scope>NUCLEOTIDE SEQUENCE [LARGE SCALE GENOMIC DNA]</scope>
    <source>
        <strain evidence="12 13">SC16a</strain>
    </source>
</reference>
<keyword evidence="13" id="KW-1185">Reference proteome</keyword>
<keyword evidence="6" id="KW-0547">Nucleotide-binding</keyword>
<evidence type="ECO:0000256" key="1">
    <source>
        <dbReference type="ARBA" id="ARBA00004742"/>
    </source>
</evidence>
<dbReference type="EC" id="4.1.1.49" evidence="3"/>
<dbReference type="OrthoDB" id="184182at2759"/>
<dbReference type="NCBIfam" id="TIGR00224">
    <property type="entry name" value="pckA"/>
    <property type="match status" value="1"/>
</dbReference>
<dbReference type="HAMAP" id="MF_00453">
    <property type="entry name" value="PEPCK_ATP"/>
    <property type="match status" value="1"/>
</dbReference>
<dbReference type="FunFam" id="3.40.449.10:FF:000002">
    <property type="entry name" value="Phosphoenolpyruvate carboxykinase [ATP]"/>
    <property type="match status" value="1"/>
</dbReference>
<organism evidence="12 13">
    <name type="scientific">Ophiocordyceps unilateralis</name>
    <name type="common">Zombie-ant fungus</name>
    <name type="synonym">Torrubia unilateralis</name>
    <dbReference type="NCBI Taxonomy" id="268505"/>
    <lineage>
        <taxon>Eukaryota</taxon>
        <taxon>Fungi</taxon>
        <taxon>Dikarya</taxon>
        <taxon>Ascomycota</taxon>
        <taxon>Pezizomycotina</taxon>
        <taxon>Sordariomycetes</taxon>
        <taxon>Hypocreomycetidae</taxon>
        <taxon>Hypocreales</taxon>
        <taxon>Ophiocordycipitaceae</taxon>
        <taxon>Ophiocordyceps</taxon>
    </lineage>
</organism>
<name>A0A2A9P5R6_OPHUN</name>
<dbReference type="Pfam" id="PF01293">
    <property type="entry name" value="PEPCK_ATP"/>
    <property type="match status" value="1"/>
</dbReference>
<evidence type="ECO:0000256" key="2">
    <source>
        <dbReference type="ARBA" id="ARBA00006052"/>
    </source>
</evidence>
<evidence type="ECO:0000256" key="11">
    <source>
        <dbReference type="SAM" id="MobiDB-lite"/>
    </source>
</evidence>
<dbReference type="NCBIfam" id="NF006820">
    <property type="entry name" value="PRK09344.1-2"/>
    <property type="match status" value="1"/>
</dbReference>
<dbReference type="PANTHER" id="PTHR30031">
    <property type="entry name" value="PHOSPHOENOLPYRUVATE CARBOXYKINASE ATP"/>
    <property type="match status" value="1"/>
</dbReference>
<dbReference type="AlphaFoldDB" id="A0A2A9P5R6"/>
<evidence type="ECO:0000313" key="12">
    <source>
        <dbReference type="EMBL" id="PFH56524.1"/>
    </source>
</evidence>
<evidence type="ECO:0000256" key="3">
    <source>
        <dbReference type="ARBA" id="ARBA00012363"/>
    </source>
</evidence>
<evidence type="ECO:0000256" key="9">
    <source>
        <dbReference type="ARBA" id="ARBA00023239"/>
    </source>
</evidence>
<keyword evidence="7" id="KW-0210">Decarboxylase</keyword>
<keyword evidence="5" id="KW-0312">Gluconeogenesis</keyword>
<evidence type="ECO:0000256" key="7">
    <source>
        <dbReference type="ARBA" id="ARBA00022793"/>
    </source>
</evidence>
<dbReference type="InterPro" id="IPR013035">
    <property type="entry name" value="PEP_carboxykinase_C"/>
</dbReference>
<dbReference type="FunFam" id="2.170.8.10:FF:000001">
    <property type="entry name" value="Phosphoenolpyruvate carboxykinase (ATP)"/>
    <property type="match status" value="1"/>
</dbReference>
<dbReference type="GO" id="GO:0004612">
    <property type="term" value="F:phosphoenolpyruvate carboxykinase (ATP) activity"/>
    <property type="evidence" value="ECO:0007669"/>
    <property type="project" value="UniProtKB-EC"/>
</dbReference>
<sequence length="779" mass="86696">MSLARIYGVPKPPLKLLPTGSKGARGPPLLSHCRCSVCYYCCCCCCCSHHGRYYYYYYYYPYDYDYAYSSLPSRRPSSSSAAPLLLPLLRLLLASRHQPSPSGPSRAAHSALPHYPWPAPTPRRGADSHRRLHPSPFRYILVGIDYPSALLHRRARVSTAASCIPRQFPTVVGPRPHPPSSRQQGRTYITMKDPVNRAVSPYPDPSVKGPNSQLLANRGPSSNMISNTVNKTALHPGGVQPHGNHTDLEEELHEVAHIDYDRVAIIPNPSVAALYEDALVYETGTAITSSGALTAYSGKKTGRSPMDKRVVKEPSSENDIWWGPVNKPMSPEVWKINRERAVDYLNTRNRIYVVDGYAGWDEKYRIRVRVICARAYHALFMRNMLIRPPREELEHFHPDYTIYNAGSFPANRYTEGMTSATSVAINFADKEMVILGTEYAGEMKKGVFTVLFYEMPIKHNVLTLHSSANEGKNGDVTLFFGLSGTGKTTLSADPNRALIGDDEHCWSDRGVFNIEGGCYAKCIGLSAEKEPDIFNAIRYGSVLENVVFDPETREVDYDDSTLTENTRCAYPIEYISNAKIPCLSPSMPSNIILLTCDARGVLPPISKLDRAQTMFHFISGYTSKMAGTEDGVTEPQATFSSCFAQPFLALHPMRYAKMLADKIEQHKANAWLLNTGWVGAGFAQGGKRCPLKYTRAILDAIHSGELAKVQYETYDVFNLQVPTSCPNVPADLLNPRKAWTAGTDSFHTEVVKLGRLFRENFVKYESEATEDVVKAGPTV</sequence>
<dbReference type="GO" id="GO:0005829">
    <property type="term" value="C:cytosol"/>
    <property type="evidence" value="ECO:0007669"/>
    <property type="project" value="TreeGrafter"/>
</dbReference>
<comment type="pathway">
    <text evidence="1">Carbohydrate biosynthesis; gluconeogenesis.</text>
</comment>
<evidence type="ECO:0000313" key="13">
    <source>
        <dbReference type="Proteomes" id="UP000037136"/>
    </source>
</evidence>
<dbReference type="InterPro" id="IPR008210">
    <property type="entry name" value="PEP_carboxykinase_N"/>
</dbReference>
<feature type="region of interest" description="Disordered" evidence="11">
    <location>
        <begin position="97"/>
        <end position="129"/>
    </location>
</feature>
<evidence type="ECO:0000256" key="4">
    <source>
        <dbReference type="ARBA" id="ARBA00021932"/>
    </source>
</evidence>